<dbReference type="OrthoDB" id="6458069at2"/>
<organism evidence="2 3">
    <name type="scientific">Mixta tenebrionis</name>
    <dbReference type="NCBI Taxonomy" id="2562439"/>
    <lineage>
        <taxon>Bacteria</taxon>
        <taxon>Pseudomonadati</taxon>
        <taxon>Pseudomonadota</taxon>
        <taxon>Gammaproteobacteria</taxon>
        <taxon>Enterobacterales</taxon>
        <taxon>Erwiniaceae</taxon>
        <taxon>Mixta</taxon>
    </lineage>
</organism>
<protein>
    <recommendedName>
        <fullName evidence="4">Lysozyme inhibitor</fullName>
    </recommendedName>
</protein>
<dbReference type="AlphaFoldDB" id="A0A506VE30"/>
<proteinExistence type="predicted"/>
<feature type="signal peptide" evidence="1">
    <location>
        <begin position="1"/>
        <end position="22"/>
    </location>
</feature>
<evidence type="ECO:0000313" key="3">
    <source>
        <dbReference type="Proteomes" id="UP000319523"/>
    </source>
</evidence>
<accession>A0A506VE30</accession>
<evidence type="ECO:0008006" key="4">
    <source>
        <dbReference type="Google" id="ProtNLM"/>
    </source>
</evidence>
<feature type="chain" id="PRO_5021490784" description="Lysozyme inhibitor" evidence="1">
    <location>
        <begin position="23"/>
        <end position="154"/>
    </location>
</feature>
<name>A0A506VE30_9GAMM</name>
<evidence type="ECO:0000256" key="1">
    <source>
        <dbReference type="SAM" id="SignalP"/>
    </source>
</evidence>
<dbReference type="EMBL" id="VHQI01000002">
    <property type="protein sequence ID" value="TPW43666.1"/>
    <property type="molecule type" value="Genomic_DNA"/>
</dbReference>
<reference evidence="2 3" key="1">
    <citation type="submission" date="2019-06" db="EMBL/GenBank/DDBJ databases">
        <authorList>
            <person name="Yang Y."/>
        </authorList>
    </citation>
    <scope>NUCLEOTIDE SEQUENCE [LARGE SCALE GENOMIC DNA]</scope>
    <source>
        <strain evidence="2 3">BIT-26</strain>
    </source>
</reference>
<sequence>MKKALLITTLVTTALMPVVSQAFGNRDAWVSGYAQGTAEYIILGKWQSQLYLACDSYGDKPEMLIFTDESGRQVSTDSNQRIMVKIDREEAADVSETASHVGADNFAWMWDKLRTGKQVTVSGDGVKPATFTLKGAGKTLPAYKDSSCVAEFAR</sequence>
<dbReference type="Proteomes" id="UP000319523">
    <property type="component" value="Unassembled WGS sequence"/>
</dbReference>
<evidence type="ECO:0000313" key="2">
    <source>
        <dbReference type="EMBL" id="TPW43666.1"/>
    </source>
</evidence>
<keyword evidence="1" id="KW-0732">Signal</keyword>
<gene>
    <name evidence="2" type="ORF">FKM52_03740</name>
</gene>
<dbReference type="RefSeq" id="WP_141174860.1">
    <property type="nucleotide sequence ID" value="NZ_JBHUFX010000032.1"/>
</dbReference>
<comment type="caution">
    <text evidence="2">The sequence shown here is derived from an EMBL/GenBank/DDBJ whole genome shotgun (WGS) entry which is preliminary data.</text>
</comment>
<keyword evidence="3" id="KW-1185">Reference proteome</keyword>